<protein>
    <submittedName>
        <fullName evidence="2">Uncharacterized protein</fullName>
    </submittedName>
</protein>
<reference evidence="3" key="1">
    <citation type="submission" date="2014-04" db="EMBL/GenBank/DDBJ databases">
        <title>Evolutionary Origins and Diversification of the Mycorrhizal Mutualists.</title>
        <authorList>
            <consortium name="DOE Joint Genome Institute"/>
            <consortium name="Mycorrhizal Genomics Consortium"/>
            <person name="Kohler A."/>
            <person name="Kuo A."/>
            <person name="Nagy L.G."/>
            <person name="Floudas D."/>
            <person name="Copeland A."/>
            <person name="Barry K.W."/>
            <person name="Cichocki N."/>
            <person name="Veneault-Fourrey C."/>
            <person name="LaButti K."/>
            <person name="Lindquist E.A."/>
            <person name="Lipzen A."/>
            <person name="Lundell T."/>
            <person name="Morin E."/>
            <person name="Murat C."/>
            <person name="Riley R."/>
            <person name="Ohm R."/>
            <person name="Sun H."/>
            <person name="Tunlid A."/>
            <person name="Henrissat B."/>
            <person name="Grigoriev I.V."/>
            <person name="Hibbett D.S."/>
            <person name="Martin F."/>
        </authorList>
    </citation>
    <scope>NUCLEOTIDE SEQUENCE [LARGE SCALE GENOMIC DNA]</scope>
    <source>
        <strain evidence="3">FD-334 SS-4</strain>
    </source>
</reference>
<dbReference type="Proteomes" id="UP000054270">
    <property type="component" value="Unassembled WGS sequence"/>
</dbReference>
<evidence type="ECO:0000313" key="2">
    <source>
        <dbReference type="EMBL" id="KJA17036.1"/>
    </source>
</evidence>
<evidence type="ECO:0000256" key="1">
    <source>
        <dbReference type="SAM" id="MobiDB-lite"/>
    </source>
</evidence>
<dbReference type="AlphaFoldDB" id="A0A0D2NKC1"/>
<proteinExistence type="predicted"/>
<keyword evidence="3" id="KW-1185">Reference proteome</keyword>
<feature type="region of interest" description="Disordered" evidence="1">
    <location>
        <begin position="1"/>
        <end position="21"/>
    </location>
</feature>
<gene>
    <name evidence="2" type="ORF">HYPSUDRAFT_206492</name>
</gene>
<name>A0A0D2NKC1_HYPSF</name>
<sequence>MTRSARRRIHGDLGPPRKPAALLPSVYAGREMMERRVHSNLGPPHIPPGAVRHIFCSPAWREMSGSVGRGYMAIWDRHIFLQPRYDRQSSLLTSLRYDTPTSLLTSVNVGERPRNDQDTGMWDIHATTFLTAYTPATEETINDISFASPSIRRRQMSLSARRRINDDLGPPYLRPDALRHANVVPHQLSPADDRNRAREYTWRSQAADFTPHQR</sequence>
<evidence type="ECO:0000313" key="3">
    <source>
        <dbReference type="Proteomes" id="UP000054270"/>
    </source>
</evidence>
<dbReference type="EMBL" id="KN817610">
    <property type="protein sequence ID" value="KJA17036.1"/>
    <property type="molecule type" value="Genomic_DNA"/>
</dbReference>
<accession>A0A0D2NKC1</accession>
<organism evidence="2 3">
    <name type="scientific">Hypholoma sublateritium (strain FD-334 SS-4)</name>
    <dbReference type="NCBI Taxonomy" id="945553"/>
    <lineage>
        <taxon>Eukaryota</taxon>
        <taxon>Fungi</taxon>
        <taxon>Dikarya</taxon>
        <taxon>Basidiomycota</taxon>
        <taxon>Agaricomycotina</taxon>
        <taxon>Agaricomycetes</taxon>
        <taxon>Agaricomycetidae</taxon>
        <taxon>Agaricales</taxon>
        <taxon>Agaricineae</taxon>
        <taxon>Strophariaceae</taxon>
        <taxon>Hypholoma</taxon>
    </lineage>
</organism>